<evidence type="ECO:0008006" key="3">
    <source>
        <dbReference type="Google" id="ProtNLM"/>
    </source>
</evidence>
<sequence>MNAVFLDPDQMDATANAISAHAAEVEAAARGLEGLGAGAVPPSLAGWLEKELADIATTIRVTAVLYLVAAMDTITRAEAIRTNQSLATAFAPLGDVTPAFAGAPLVGGLVLGQAQPADTSYTSAGSGNGFVLGQVDTSSYGPLTYGTGTPGFVLGQAPSIATYDGLATAFLPKSQAAWAAAHPHLVMAGNAMTTDPGLAQQLMGVQESTMNLGGRFINSVSGATAIGNGLFAGNGRIDDQIYRVPGGAGEYRVGV</sequence>
<proteinExistence type="predicted"/>
<reference evidence="1 2" key="1">
    <citation type="submission" date="2019-01" db="EMBL/GenBank/DDBJ databases">
        <title>Novel species of Nocardioides.</title>
        <authorList>
            <person name="Liu Q."/>
            <person name="Xin Y.-H."/>
        </authorList>
    </citation>
    <scope>NUCLEOTIDE SEQUENCE [LARGE SCALE GENOMIC DNA]</scope>
    <source>
        <strain evidence="1 2">CGMCC 4.6875</strain>
    </source>
</reference>
<evidence type="ECO:0000313" key="1">
    <source>
        <dbReference type="EMBL" id="RYB99646.1"/>
    </source>
</evidence>
<dbReference type="Proteomes" id="UP000293291">
    <property type="component" value="Unassembled WGS sequence"/>
</dbReference>
<dbReference type="OrthoDB" id="3791677at2"/>
<accession>A0A4Q2S8C4</accession>
<comment type="caution">
    <text evidence="1">The sequence shown here is derived from an EMBL/GenBank/DDBJ whole genome shotgun (WGS) entry which is preliminary data.</text>
</comment>
<dbReference type="EMBL" id="SDWU01000018">
    <property type="protein sequence ID" value="RYB99646.1"/>
    <property type="molecule type" value="Genomic_DNA"/>
</dbReference>
<dbReference type="RefSeq" id="WP_129456177.1">
    <property type="nucleotide sequence ID" value="NZ_JACXYX010000005.1"/>
</dbReference>
<keyword evidence="2" id="KW-1185">Reference proteome</keyword>
<gene>
    <name evidence="1" type="ORF">EUA07_15990</name>
</gene>
<evidence type="ECO:0000313" key="2">
    <source>
        <dbReference type="Proteomes" id="UP000293291"/>
    </source>
</evidence>
<dbReference type="AlphaFoldDB" id="A0A4Q2S8C4"/>
<organism evidence="1 2">
    <name type="scientific">Nocardioides ganghwensis</name>
    <dbReference type="NCBI Taxonomy" id="252230"/>
    <lineage>
        <taxon>Bacteria</taxon>
        <taxon>Bacillati</taxon>
        <taxon>Actinomycetota</taxon>
        <taxon>Actinomycetes</taxon>
        <taxon>Propionibacteriales</taxon>
        <taxon>Nocardioidaceae</taxon>
        <taxon>Nocardioides</taxon>
    </lineage>
</organism>
<protein>
    <recommendedName>
        <fullName evidence="3">PPE domain-containing protein</fullName>
    </recommendedName>
</protein>
<name>A0A4Q2S8C4_9ACTN</name>